<reference evidence="2" key="1">
    <citation type="submission" date="2023-07" db="EMBL/GenBank/DDBJ databases">
        <authorList>
            <person name="Haufschild T."/>
            <person name="Kallscheuer N."/>
            <person name="Hammer J."/>
            <person name="Kohn T."/>
            <person name="Kabuu M."/>
            <person name="Jogler M."/>
            <person name="Wohfarth N."/>
            <person name="Heuer A."/>
            <person name="Rohde M."/>
            <person name="van Teeseling M.C.F."/>
            <person name="Jogler C."/>
        </authorList>
    </citation>
    <scope>NUCLEOTIDE SEQUENCE</scope>
    <source>
        <strain evidence="2">Strain 138</strain>
        <strain evidence="3">Strain 318</strain>
    </source>
</reference>
<keyword evidence="4" id="KW-1185">Reference proteome</keyword>
<dbReference type="InterPro" id="IPR036291">
    <property type="entry name" value="NAD(P)-bd_dom_sf"/>
</dbReference>
<evidence type="ECO:0000313" key="4">
    <source>
        <dbReference type="Proteomes" id="UP001229955"/>
    </source>
</evidence>
<sequence length="149" mass="16772">MLVGHGRVGSVVAYALSQAEIPYVVIEQDRALVERLREEGVHAIFGDATRALVREQAHCATARLLIVTTPDPFQARHIIKKARELRADLPTIVRTHSEQERRFLKAQDVGRVVMGEQEMAYGIAHYALMQMGRSDDEADERIAELRALE</sequence>
<dbReference type="GO" id="GO:0006813">
    <property type="term" value="P:potassium ion transport"/>
    <property type="evidence" value="ECO:0007669"/>
    <property type="project" value="InterPro"/>
</dbReference>
<name>A0AA49JXZ6_9BACT</name>
<proteinExistence type="predicted"/>
<dbReference type="PROSITE" id="PS51201">
    <property type="entry name" value="RCK_N"/>
    <property type="match status" value="1"/>
</dbReference>
<dbReference type="EMBL" id="CP130612">
    <property type="protein sequence ID" value="WKW13668.1"/>
    <property type="molecule type" value="Genomic_DNA"/>
</dbReference>
<evidence type="ECO:0000313" key="2">
    <source>
        <dbReference type="EMBL" id="WKW13668.1"/>
    </source>
</evidence>
<dbReference type="PANTHER" id="PTHR43833:SF9">
    <property type="entry name" value="POTASSIUM CHANNEL PROTEIN YUGO-RELATED"/>
    <property type="match status" value="1"/>
</dbReference>
<dbReference type="SUPFAM" id="SSF51735">
    <property type="entry name" value="NAD(P)-binding Rossmann-fold domains"/>
    <property type="match status" value="1"/>
</dbReference>
<accession>A0AA49K2L1</accession>
<organism evidence="2">
    <name type="scientific">Pseudogemmatithrix spongiicola</name>
    <dbReference type="NCBI Taxonomy" id="3062599"/>
    <lineage>
        <taxon>Bacteria</taxon>
        <taxon>Pseudomonadati</taxon>
        <taxon>Gemmatimonadota</taxon>
        <taxon>Gemmatimonadia</taxon>
        <taxon>Gemmatimonadales</taxon>
        <taxon>Gemmatimonadaceae</taxon>
        <taxon>Pseudogemmatithrix</taxon>
    </lineage>
</organism>
<dbReference type="Pfam" id="PF02254">
    <property type="entry name" value="TrkA_N"/>
    <property type="match status" value="1"/>
</dbReference>
<gene>
    <name evidence="2" type="ORF">Strain138_001705</name>
    <name evidence="3" type="ORF">Strain318_001704</name>
</gene>
<dbReference type="AlphaFoldDB" id="A0AA49JXZ6"/>
<feature type="domain" description="RCK N-terminal" evidence="1">
    <location>
        <begin position="1"/>
        <end position="113"/>
    </location>
</feature>
<evidence type="ECO:0000259" key="1">
    <source>
        <dbReference type="PROSITE" id="PS51201"/>
    </source>
</evidence>
<dbReference type="InterPro" id="IPR003148">
    <property type="entry name" value="RCK_N"/>
</dbReference>
<protein>
    <submittedName>
        <fullName evidence="2">NAD-binding protein</fullName>
    </submittedName>
</protein>
<dbReference type="PANTHER" id="PTHR43833">
    <property type="entry name" value="POTASSIUM CHANNEL PROTEIN 2-RELATED-RELATED"/>
    <property type="match status" value="1"/>
</dbReference>
<evidence type="ECO:0000313" key="3">
    <source>
        <dbReference type="EMBL" id="WKW16576.1"/>
    </source>
</evidence>
<dbReference type="Proteomes" id="UP001229955">
    <property type="component" value="Chromosome"/>
</dbReference>
<dbReference type="Gene3D" id="3.40.50.720">
    <property type="entry name" value="NAD(P)-binding Rossmann-like Domain"/>
    <property type="match status" value="1"/>
</dbReference>
<accession>A0AA49JXZ6</accession>
<dbReference type="KEGG" id="pspc:Strain318_001704"/>
<dbReference type="EMBL" id="CP130613">
    <property type="protein sequence ID" value="WKW16576.1"/>
    <property type="molecule type" value="Genomic_DNA"/>
</dbReference>
<dbReference type="RefSeq" id="WP_367887901.1">
    <property type="nucleotide sequence ID" value="NZ_CP130612.1"/>
</dbReference>
<dbReference type="InterPro" id="IPR050721">
    <property type="entry name" value="Trk_Ktr_HKT_K-transport"/>
</dbReference>